<name>A0A6L3SX22_9HYPH</name>
<evidence type="ECO:0000313" key="4">
    <source>
        <dbReference type="Proteomes" id="UP000474159"/>
    </source>
</evidence>
<dbReference type="Pfam" id="PF13946">
    <property type="entry name" value="DUF4214"/>
    <property type="match status" value="1"/>
</dbReference>
<evidence type="ECO:0000256" key="1">
    <source>
        <dbReference type="SAM" id="MobiDB-lite"/>
    </source>
</evidence>
<keyword evidence="4" id="KW-1185">Reference proteome</keyword>
<dbReference type="InterPro" id="IPR025282">
    <property type="entry name" value="DUF4214"/>
</dbReference>
<feature type="region of interest" description="Disordered" evidence="1">
    <location>
        <begin position="1"/>
        <end position="28"/>
    </location>
</feature>
<dbReference type="AlphaFoldDB" id="A0A6L3SX22"/>
<dbReference type="InterPro" id="IPR038255">
    <property type="entry name" value="PBS_linker_sf"/>
</dbReference>
<feature type="domain" description="DUF4214" evidence="2">
    <location>
        <begin position="127"/>
        <end position="190"/>
    </location>
</feature>
<dbReference type="RefSeq" id="WP_151004446.1">
    <property type="nucleotide sequence ID" value="NZ_BPQY01000039.1"/>
</dbReference>
<accession>A0A6L3SX22</accession>
<protein>
    <submittedName>
        <fullName evidence="3">DUF4214 domain-containing protein</fullName>
    </submittedName>
</protein>
<evidence type="ECO:0000313" key="3">
    <source>
        <dbReference type="EMBL" id="KAB1072881.1"/>
    </source>
</evidence>
<proteinExistence type="predicted"/>
<dbReference type="PRINTS" id="PR00313">
    <property type="entry name" value="CABNDNGRPT"/>
</dbReference>
<gene>
    <name evidence="3" type="ORF">F6X53_27660</name>
</gene>
<evidence type="ECO:0000259" key="2">
    <source>
        <dbReference type="Pfam" id="PF13946"/>
    </source>
</evidence>
<sequence length="904" mass="90605">MKYTLSRPYQTGRGFGEEPTSHSAGGASLHRKGMTMALTAEQLNTVYQNVLFRPVDPAGIAYFANRTDISDAQVRQQIELSVEANTYVTPIVRLYQAALGRVPDVGGLQFFVGQLRDNGFDYTGIVNQFLGTPEYQARNGTSGGVTSQLVTNLYQDMLGRTPAQSEINYWLTKTPAQTLDGIANSPESANRNAAGVVTFLESAAVGTPNTGTLNDQVGPNSGTTFELTTGTDTFVGAATNDTFVATGATLNAFDSIDGGAGTDTLTVTNASGALTLNTNATISNVENVTIRNAGTTVTADVSKYTGLETVSVEQLSTANINGAVTVTTKANATSVSVTGGSTINITDNGTGTTAGTADTLSTVSINGGVSPTRTNLVTISSDALTTLNLTNETHDVRVNAAEGTRALAVKLDGVTGGSVRDDTATSLSLNVVNGNVPTFTVTTDAATALTLTGDKAISLTLNDTGGNAAKLATIDASAYTGGVTILSTLDVDTAFTGGSGSDTINIGAATKAIALGAGDDNIVVTGTLSAVTGTIDGGAGTDQLTVDGADYTTAGTSTVVNGQTVTTVTGLDVLNKVTGIETVEFTGSGDVALNGTTFANTGVTKFLFNGAGDDIITNAGSARTYAFGEANSGDASFTAKVGTTTINLSYEGGTTGDATTDSLAVTFNTGADPAGTAYTVNLASNGTAETGSNETGVITLTAGSTINITGAHALVVDSLANAETVNASTFTGALTLTGSAGNDTITVGTGGSNITAGGGADTINLGSGRDFVKFGTNDSGVVTDGVVGTIDTVTSFTVGTAATPGDQLQHVGTEAGSYTAITAGGQTTINNTTTTITAAATAAAADHTGIGWTAFSFQGSTYALYEVADSATYGTGDHLVKLVGVAVADLTAANFASVPGPALI</sequence>
<dbReference type="EMBL" id="VZZK01000046">
    <property type="protein sequence ID" value="KAB1072881.1"/>
    <property type="molecule type" value="Genomic_DNA"/>
</dbReference>
<dbReference type="Gene3D" id="1.10.3130.20">
    <property type="entry name" value="Phycobilisome linker domain"/>
    <property type="match status" value="1"/>
</dbReference>
<comment type="caution">
    <text evidence="3">The sequence shown here is derived from an EMBL/GenBank/DDBJ whole genome shotgun (WGS) entry which is preliminary data.</text>
</comment>
<dbReference type="OrthoDB" id="7975253at2"/>
<organism evidence="3 4">
    <name type="scientific">Methylobacterium soli</name>
    <dbReference type="NCBI Taxonomy" id="553447"/>
    <lineage>
        <taxon>Bacteria</taxon>
        <taxon>Pseudomonadati</taxon>
        <taxon>Pseudomonadota</taxon>
        <taxon>Alphaproteobacteria</taxon>
        <taxon>Hyphomicrobiales</taxon>
        <taxon>Methylobacteriaceae</taxon>
        <taxon>Methylobacterium</taxon>
    </lineage>
</organism>
<dbReference type="Proteomes" id="UP000474159">
    <property type="component" value="Unassembled WGS sequence"/>
</dbReference>
<reference evidence="3 4" key="1">
    <citation type="submission" date="2019-09" db="EMBL/GenBank/DDBJ databases">
        <title>YIM 48816 draft genome.</title>
        <authorList>
            <person name="Jiang L."/>
        </authorList>
    </citation>
    <scope>NUCLEOTIDE SEQUENCE [LARGE SCALE GENOMIC DNA]</scope>
    <source>
        <strain evidence="3 4">YIM 48816</strain>
    </source>
</reference>